<dbReference type="AlphaFoldDB" id="A0A151ZBZ5"/>
<dbReference type="SUPFAM" id="SSF52266">
    <property type="entry name" value="SGNH hydrolase"/>
    <property type="match status" value="1"/>
</dbReference>
<dbReference type="SUPFAM" id="SSF48452">
    <property type="entry name" value="TPR-like"/>
    <property type="match status" value="1"/>
</dbReference>
<evidence type="ECO:0000256" key="1">
    <source>
        <dbReference type="PROSITE-ProRule" id="PRU00339"/>
    </source>
</evidence>
<keyword evidence="3" id="KW-1185">Reference proteome</keyword>
<protein>
    <submittedName>
        <fullName evidence="2">Uncharacterized protein</fullName>
    </submittedName>
</protein>
<keyword evidence="1" id="KW-0802">TPR repeat</keyword>
<dbReference type="InterPro" id="IPR011990">
    <property type="entry name" value="TPR-like_helical_dom_sf"/>
</dbReference>
<dbReference type="Gene3D" id="1.25.40.10">
    <property type="entry name" value="Tetratricopeptide repeat domain"/>
    <property type="match status" value="1"/>
</dbReference>
<dbReference type="OMA" id="IWHLREE"/>
<dbReference type="PROSITE" id="PS50005">
    <property type="entry name" value="TPR"/>
    <property type="match status" value="1"/>
</dbReference>
<dbReference type="InParanoid" id="A0A151ZBZ5"/>
<dbReference type="EMBL" id="LODT01000035">
    <property type="protein sequence ID" value="KYQ91459.1"/>
    <property type="molecule type" value="Genomic_DNA"/>
</dbReference>
<organism evidence="2 3">
    <name type="scientific">Tieghemostelium lacteum</name>
    <name type="common">Slime mold</name>
    <name type="synonym">Dictyostelium lacteum</name>
    <dbReference type="NCBI Taxonomy" id="361077"/>
    <lineage>
        <taxon>Eukaryota</taxon>
        <taxon>Amoebozoa</taxon>
        <taxon>Evosea</taxon>
        <taxon>Eumycetozoa</taxon>
        <taxon>Dictyostelia</taxon>
        <taxon>Dictyosteliales</taxon>
        <taxon>Raperosteliaceae</taxon>
        <taxon>Tieghemostelium</taxon>
    </lineage>
</organism>
<accession>A0A151ZBZ5</accession>
<evidence type="ECO:0000313" key="2">
    <source>
        <dbReference type="EMBL" id="KYQ91459.1"/>
    </source>
</evidence>
<feature type="repeat" description="TPR" evidence="1">
    <location>
        <begin position="162"/>
        <end position="195"/>
    </location>
</feature>
<gene>
    <name evidence="2" type="ORF">DLAC_08426</name>
</gene>
<dbReference type="InterPro" id="IPR019734">
    <property type="entry name" value="TPR_rpt"/>
</dbReference>
<evidence type="ECO:0000313" key="3">
    <source>
        <dbReference type="Proteomes" id="UP000076078"/>
    </source>
</evidence>
<comment type="caution">
    <text evidence="2">The sequence shown here is derived from an EMBL/GenBank/DDBJ whole genome shotgun (WGS) entry which is preliminary data.</text>
</comment>
<sequence length="747" mass="85461">MKFYVNFEKEPEFTLIVQHDDKSTIQTIKDLKLHFIKEYKKVHGNANEFTSNCIDIKDSKNKVIAESNSIVKSFKNLDDAFVVKNANVPVPDAETTAVVASTKKVAAGAAVKPKIVVEGCDSRFKSVIESLLENAEIGFEKESYKKCVEIYNQVLEMYPEEKNSLIRLSQIYMQANKFEMSTKFIEKGLKVYPKEYQFQILYGKLSGLQKEFRDAAKAYKRALILMNSSMKDYDNTKAIYGRMLYQTGIARKQQKGCDILNEIAHRDESNILGLQGFAHVLLDRSQEADALNVLLKILTHVTSKKGFEKIYKKEKEWAQIKLTDLVKDKGSSFIINQFASNAQTIPLLAYISNMIKEFGAVEEATDLLRKAARTDTFTTSYSLALIHNLEVCNKYEEALSECFLYLKNNRPRGISQTTLTNGMVTQILNKYIKSETVQTISEAISWKLPMPETGPVAVGSDILKIDKPLDKDAKPYGKEELDMLSMWYTIIKILYVLGILEPLPELVKLLEVTRADKDLHLTVIRNEQAYFCCISNLMVHKTLPLPNYRPIYIAGDSHSMTASWTPIEVNGEKRLFHPLLTTGLKMWHLRPESRFFPKLNFYNVTTKAPKGSEIVFLFGEIDCREGILISVEKCRYASIEEGMGVTIDIYIKALKDLIKKYQYQCYIHPVVPTLNETRFLVKTFNSILKEKLSKEPQLVYLDFFEDLLINDSKDFNQIYALDGTHMNPSYVKLIESSINQHYTNKSK</sequence>
<name>A0A151ZBZ5_TIELA</name>
<proteinExistence type="predicted"/>
<dbReference type="Proteomes" id="UP000076078">
    <property type="component" value="Unassembled WGS sequence"/>
</dbReference>
<reference evidence="2 3" key="1">
    <citation type="submission" date="2015-12" db="EMBL/GenBank/DDBJ databases">
        <title>Dictyostelia acquired genes for synthesis and detection of signals that induce cell-type specialization by lateral gene transfer from prokaryotes.</title>
        <authorList>
            <person name="Gloeckner G."/>
            <person name="Schaap P."/>
        </authorList>
    </citation>
    <scope>NUCLEOTIDE SEQUENCE [LARGE SCALE GENOMIC DNA]</scope>
    <source>
        <strain evidence="2 3">TK</strain>
    </source>
</reference>
<dbReference type="OrthoDB" id="435413at2759"/>